<evidence type="ECO:0000313" key="3">
    <source>
        <dbReference type="Proteomes" id="UP000824782"/>
    </source>
</evidence>
<accession>A0AAV6ZM25</accession>
<keyword evidence="3" id="KW-1185">Reference proteome</keyword>
<evidence type="ECO:0000313" key="2">
    <source>
        <dbReference type="EMBL" id="KAG8547656.1"/>
    </source>
</evidence>
<dbReference type="Proteomes" id="UP000824782">
    <property type="component" value="Unassembled WGS sequence"/>
</dbReference>
<sequence length="102" mass="11322">MRPFSSIGNTRRSGPTHSTVTTCQNVPKKFIGQTKVNPKTLTKHNAIGQLSLLASSGRSSGTQTLESKIHRSPKGQSMFYYFRNWPGPTQSTGREWRKVPAC</sequence>
<dbReference type="EMBL" id="WNYA01000656">
    <property type="protein sequence ID" value="KAG8547655.1"/>
    <property type="molecule type" value="Genomic_DNA"/>
</dbReference>
<dbReference type="AlphaFoldDB" id="A0AAV6ZM25"/>
<comment type="caution">
    <text evidence="2">The sequence shown here is derived from an EMBL/GenBank/DDBJ whole genome shotgun (WGS) entry which is preliminary data.</text>
</comment>
<protein>
    <submittedName>
        <fullName evidence="2">Uncharacterized protein</fullName>
    </submittedName>
</protein>
<name>A0AAV6ZM25_ENGPU</name>
<organism evidence="2 3">
    <name type="scientific">Engystomops pustulosus</name>
    <name type="common">Tungara frog</name>
    <name type="synonym">Physalaemus pustulosus</name>
    <dbReference type="NCBI Taxonomy" id="76066"/>
    <lineage>
        <taxon>Eukaryota</taxon>
        <taxon>Metazoa</taxon>
        <taxon>Chordata</taxon>
        <taxon>Craniata</taxon>
        <taxon>Vertebrata</taxon>
        <taxon>Euteleostomi</taxon>
        <taxon>Amphibia</taxon>
        <taxon>Batrachia</taxon>
        <taxon>Anura</taxon>
        <taxon>Neobatrachia</taxon>
        <taxon>Hyloidea</taxon>
        <taxon>Leptodactylidae</taxon>
        <taxon>Leiuperinae</taxon>
        <taxon>Engystomops</taxon>
    </lineage>
</organism>
<evidence type="ECO:0000256" key="1">
    <source>
        <dbReference type="SAM" id="MobiDB-lite"/>
    </source>
</evidence>
<dbReference type="EMBL" id="WNYA01000656">
    <property type="protein sequence ID" value="KAG8547656.1"/>
    <property type="molecule type" value="Genomic_DNA"/>
</dbReference>
<gene>
    <name evidence="2" type="ORF">GDO81_027846</name>
</gene>
<feature type="region of interest" description="Disordered" evidence="1">
    <location>
        <begin position="1"/>
        <end position="22"/>
    </location>
</feature>
<reference evidence="2" key="1">
    <citation type="thesis" date="2020" institute="ProQuest LLC" country="789 East Eisenhower Parkway, Ann Arbor, MI, USA">
        <title>Comparative Genomics and Chromosome Evolution.</title>
        <authorList>
            <person name="Mudd A.B."/>
        </authorList>
    </citation>
    <scope>NUCLEOTIDE SEQUENCE</scope>
    <source>
        <strain evidence="2">237g6f4</strain>
        <tissue evidence="2">Blood</tissue>
    </source>
</reference>
<proteinExistence type="predicted"/>